<accession>A0A392QUP8</accession>
<reference evidence="2 3" key="1">
    <citation type="journal article" date="2018" name="Front. Plant Sci.">
        <title>Red Clover (Trifolium pratense) and Zigzag Clover (T. medium) - A Picture of Genomic Similarities and Differences.</title>
        <authorList>
            <person name="Dluhosova J."/>
            <person name="Istvanek J."/>
            <person name="Nedelnik J."/>
            <person name="Repkova J."/>
        </authorList>
    </citation>
    <scope>NUCLEOTIDE SEQUENCE [LARGE SCALE GENOMIC DNA]</scope>
    <source>
        <strain evidence="3">cv. 10/8</strain>
        <tissue evidence="2">Leaf</tissue>
    </source>
</reference>
<evidence type="ECO:0000313" key="3">
    <source>
        <dbReference type="Proteomes" id="UP000265520"/>
    </source>
</evidence>
<keyword evidence="1" id="KW-1133">Transmembrane helix</keyword>
<feature type="non-terminal residue" evidence="2">
    <location>
        <position position="139"/>
    </location>
</feature>
<organism evidence="2 3">
    <name type="scientific">Trifolium medium</name>
    <dbReference type="NCBI Taxonomy" id="97028"/>
    <lineage>
        <taxon>Eukaryota</taxon>
        <taxon>Viridiplantae</taxon>
        <taxon>Streptophyta</taxon>
        <taxon>Embryophyta</taxon>
        <taxon>Tracheophyta</taxon>
        <taxon>Spermatophyta</taxon>
        <taxon>Magnoliopsida</taxon>
        <taxon>eudicotyledons</taxon>
        <taxon>Gunneridae</taxon>
        <taxon>Pentapetalae</taxon>
        <taxon>rosids</taxon>
        <taxon>fabids</taxon>
        <taxon>Fabales</taxon>
        <taxon>Fabaceae</taxon>
        <taxon>Papilionoideae</taxon>
        <taxon>50 kb inversion clade</taxon>
        <taxon>NPAAA clade</taxon>
        <taxon>Hologalegina</taxon>
        <taxon>IRL clade</taxon>
        <taxon>Trifolieae</taxon>
        <taxon>Trifolium</taxon>
    </lineage>
</organism>
<evidence type="ECO:0000313" key="2">
    <source>
        <dbReference type="EMBL" id="MCI27602.1"/>
    </source>
</evidence>
<feature type="non-terminal residue" evidence="2">
    <location>
        <position position="1"/>
    </location>
</feature>
<feature type="transmembrane region" description="Helical" evidence="1">
    <location>
        <begin position="57"/>
        <end position="77"/>
    </location>
</feature>
<dbReference type="AlphaFoldDB" id="A0A392QUP8"/>
<comment type="caution">
    <text evidence="2">The sequence shown here is derived from an EMBL/GenBank/DDBJ whole genome shotgun (WGS) entry which is preliminary data.</text>
</comment>
<protein>
    <submittedName>
        <fullName evidence="2">Uncharacterized protein</fullName>
    </submittedName>
</protein>
<dbReference type="Proteomes" id="UP000265520">
    <property type="component" value="Unassembled WGS sequence"/>
</dbReference>
<keyword evidence="1" id="KW-0812">Transmembrane</keyword>
<keyword evidence="3" id="KW-1185">Reference proteome</keyword>
<name>A0A392QUP8_9FABA</name>
<dbReference type="EMBL" id="LXQA010160405">
    <property type="protein sequence ID" value="MCI27602.1"/>
    <property type="molecule type" value="Genomic_DNA"/>
</dbReference>
<evidence type="ECO:0000256" key="1">
    <source>
        <dbReference type="SAM" id="Phobius"/>
    </source>
</evidence>
<sequence length="139" mass="15534">YVAVISGGARSSVGLPTTVVRIYNGGAFGYSSPLAVQASCFMVPEQRVIMVLIRRRFEAVVVLVLCISGHCAVFWFLRISQIPDHCGLGLFGSKGPFRLVVICTHRGLVLESVHVDRWFISLLRCGFCTRTWIRWIVYV</sequence>
<keyword evidence="1" id="KW-0472">Membrane</keyword>
<proteinExistence type="predicted"/>